<evidence type="ECO:0000313" key="4">
    <source>
        <dbReference type="Proteomes" id="UP000288096"/>
    </source>
</evidence>
<keyword evidence="3" id="KW-0012">Acyltransferase</keyword>
<feature type="transmembrane region" description="Helical" evidence="1">
    <location>
        <begin position="172"/>
        <end position="191"/>
    </location>
</feature>
<keyword evidence="1" id="KW-1133">Transmembrane helix</keyword>
<feature type="transmembrane region" description="Helical" evidence="1">
    <location>
        <begin position="197"/>
        <end position="219"/>
    </location>
</feature>
<sequence>MRSKNIAYLPELDHIRAYAAILIILYHGLHLISYKLMYDAPFAFDHWPRTGNPLAAVLIEGHTAVALFMVLSGFIFTFGTYDRSVSYGKFIRNRILRTYPLFIVLLFVGIYSYPQHFSFASFLQTLFALANANNGISAGSFSAMFWTIAVEWQFYLIFPLLLLILNDKGAKSLAGIILVFLLMRLLSFLGGANIRDVSYWTIIGRIDQFLVGMLTAIFYKKYFSPGRWWRLSFLPAVVLLCLMMYLFHRQGGWPGNYWWKIAWPTLEALVWGVFIISYSAVSTGIPRCVSRPISYVGTISYSLYLIHFVVIDSFIRHDLLISFSDARPIWTALIFTALIILPIVIFISAITYTFIEKPFLDMRVSYKR</sequence>
<feature type="domain" description="Acyltransferase 3" evidence="2">
    <location>
        <begin position="11"/>
        <end position="345"/>
    </location>
</feature>
<feature type="transmembrane region" description="Helical" evidence="1">
    <location>
        <begin position="330"/>
        <end position="355"/>
    </location>
</feature>
<comment type="caution">
    <text evidence="3">The sequence shown here is derived from an EMBL/GenBank/DDBJ whole genome shotgun (WGS) entry which is preliminary data.</text>
</comment>
<dbReference type="EMBL" id="BEXT01000001">
    <property type="protein sequence ID" value="GBC63257.1"/>
    <property type="molecule type" value="Genomic_DNA"/>
</dbReference>
<evidence type="ECO:0000256" key="1">
    <source>
        <dbReference type="SAM" id="Phobius"/>
    </source>
</evidence>
<dbReference type="InterPro" id="IPR050879">
    <property type="entry name" value="Acyltransferase_3"/>
</dbReference>
<dbReference type="Pfam" id="PF01757">
    <property type="entry name" value="Acyl_transf_3"/>
    <property type="match status" value="1"/>
</dbReference>
<keyword evidence="4" id="KW-1185">Reference proteome</keyword>
<gene>
    <name evidence="3" type="ORF">DENIS_4251</name>
</gene>
<dbReference type="InterPro" id="IPR002656">
    <property type="entry name" value="Acyl_transf_3_dom"/>
</dbReference>
<dbReference type="PANTHER" id="PTHR23028:SF53">
    <property type="entry name" value="ACYL_TRANSF_3 DOMAIN-CONTAINING PROTEIN"/>
    <property type="match status" value="1"/>
</dbReference>
<feature type="transmembrane region" description="Helical" evidence="1">
    <location>
        <begin position="15"/>
        <end position="34"/>
    </location>
</feature>
<protein>
    <submittedName>
        <fullName evidence="3">Acyltransferase</fullName>
    </submittedName>
</protein>
<feature type="transmembrane region" description="Helical" evidence="1">
    <location>
        <begin position="293"/>
        <end position="310"/>
    </location>
</feature>
<dbReference type="PANTHER" id="PTHR23028">
    <property type="entry name" value="ACETYLTRANSFERASE"/>
    <property type="match status" value="1"/>
</dbReference>
<feature type="transmembrane region" description="Helical" evidence="1">
    <location>
        <begin position="231"/>
        <end position="249"/>
    </location>
</feature>
<dbReference type="GO" id="GO:0016020">
    <property type="term" value="C:membrane"/>
    <property type="evidence" value="ECO:0007669"/>
    <property type="project" value="TreeGrafter"/>
</dbReference>
<feature type="transmembrane region" description="Helical" evidence="1">
    <location>
        <begin position="54"/>
        <end position="78"/>
    </location>
</feature>
<reference evidence="4" key="2">
    <citation type="submission" date="2019-01" db="EMBL/GenBank/DDBJ databases">
        <title>Genome sequence of Desulfonema ishimotonii strain Tokyo 01.</title>
        <authorList>
            <person name="Fukui M."/>
        </authorList>
    </citation>
    <scope>NUCLEOTIDE SEQUENCE [LARGE SCALE GENOMIC DNA]</scope>
    <source>
        <strain evidence="4">Tokyo 01</strain>
    </source>
</reference>
<feature type="transmembrane region" description="Helical" evidence="1">
    <location>
        <begin position="99"/>
        <end position="123"/>
    </location>
</feature>
<evidence type="ECO:0000259" key="2">
    <source>
        <dbReference type="Pfam" id="PF01757"/>
    </source>
</evidence>
<dbReference type="GO" id="GO:0016747">
    <property type="term" value="F:acyltransferase activity, transferring groups other than amino-acyl groups"/>
    <property type="evidence" value="ECO:0007669"/>
    <property type="project" value="InterPro"/>
</dbReference>
<feature type="transmembrane region" description="Helical" evidence="1">
    <location>
        <begin position="261"/>
        <end position="281"/>
    </location>
</feature>
<organism evidence="3 4">
    <name type="scientific">Desulfonema ishimotonii</name>
    <dbReference type="NCBI Taxonomy" id="45657"/>
    <lineage>
        <taxon>Bacteria</taxon>
        <taxon>Pseudomonadati</taxon>
        <taxon>Thermodesulfobacteriota</taxon>
        <taxon>Desulfobacteria</taxon>
        <taxon>Desulfobacterales</taxon>
        <taxon>Desulfococcaceae</taxon>
        <taxon>Desulfonema</taxon>
    </lineage>
</organism>
<dbReference type="Proteomes" id="UP000288096">
    <property type="component" value="Unassembled WGS sequence"/>
</dbReference>
<dbReference type="GO" id="GO:0009103">
    <property type="term" value="P:lipopolysaccharide biosynthetic process"/>
    <property type="evidence" value="ECO:0007669"/>
    <property type="project" value="TreeGrafter"/>
</dbReference>
<accession>A0A401G214</accession>
<keyword evidence="1" id="KW-0812">Transmembrane</keyword>
<proteinExistence type="predicted"/>
<keyword evidence="3" id="KW-0808">Transferase</keyword>
<name>A0A401G214_9BACT</name>
<reference evidence="4" key="1">
    <citation type="submission" date="2017-11" db="EMBL/GenBank/DDBJ databases">
        <authorList>
            <person name="Watanabe M."/>
            <person name="Kojima H."/>
        </authorList>
    </citation>
    <scope>NUCLEOTIDE SEQUENCE [LARGE SCALE GENOMIC DNA]</scope>
    <source>
        <strain evidence="4">Tokyo 01</strain>
    </source>
</reference>
<keyword evidence="1" id="KW-0472">Membrane</keyword>
<feature type="transmembrane region" description="Helical" evidence="1">
    <location>
        <begin position="143"/>
        <end position="165"/>
    </location>
</feature>
<evidence type="ECO:0000313" key="3">
    <source>
        <dbReference type="EMBL" id="GBC63257.1"/>
    </source>
</evidence>
<dbReference type="AlphaFoldDB" id="A0A401G214"/>
<dbReference type="RefSeq" id="WP_124330345.1">
    <property type="nucleotide sequence ID" value="NZ_BEXT01000001.1"/>
</dbReference>
<dbReference type="OrthoDB" id="5501619at2"/>